<gene>
    <name evidence="8 10" type="primary">acpS</name>
    <name evidence="10" type="ORF">FJY68_07260</name>
</gene>
<dbReference type="Proteomes" id="UP000779900">
    <property type="component" value="Unassembled WGS sequence"/>
</dbReference>
<dbReference type="HAMAP" id="MF_00101">
    <property type="entry name" value="AcpS"/>
    <property type="match status" value="1"/>
</dbReference>
<feature type="binding site" evidence="8">
    <location>
        <position position="9"/>
    </location>
    <ligand>
        <name>Mg(2+)</name>
        <dbReference type="ChEBI" id="CHEBI:18420"/>
    </ligand>
</feature>
<keyword evidence="5 8" id="KW-0460">Magnesium</keyword>
<dbReference type="GO" id="GO:0008897">
    <property type="term" value="F:holo-[acyl-carrier-protein] synthase activity"/>
    <property type="evidence" value="ECO:0007669"/>
    <property type="project" value="UniProtKB-UniRule"/>
</dbReference>
<dbReference type="NCBIfam" id="TIGR00516">
    <property type="entry name" value="acpS"/>
    <property type="match status" value="1"/>
</dbReference>
<feature type="domain" description="4'-phosphopantetheinyl transferase" evidence="9">
    <location>
        <begin position="5"/>
        <end position="118"/>
    </location>
</feature>
<accession>A0A938BTH9</accession>
<dbReference type="EC" id="2.7.8.7" evidence="8"/>
<evidence type="ECO:0000256" key="3">
    <source>
        <dbReference type="ARBA" id="ARBA00022723"/>
    </source>
</evidence>
<sequence>MSIYGIGIDLVNVGRVRAALDRYPERFRSRVFTPAEVGFCETLADKYPSYAGRFAAKEAFSKALGTGLKGAIGWTEIDVCDNERSRPTIRVTGRAEKILAGRKVHLSISHLPDYATAIVVIED</sequence>
<evidence type="ECO:0000256" key="5">
    <source>
        <dbReference type="ARBA" id="ARBA00022842"/>
    </source>
</evidence>
<dbReference type="Gene3D" id="3.90.470.20">
    <property type="entry name" value="4'-phosphopantetheinyl transferase domain"/>
    <property type="match status" value="1"/>
</dbReference>
<protein>
    <recommendedName>
        <fullName evidence="8">Holo-[acyl-carrier-protein] synthase</fullName>
        <shortName evidence="8">Holo-ACP synthase</shortName>
        <ecNumber evidence="8">2.7.8.7</ecNumber>
    </recommendedName>
    <alternativeName>
        <fullName evidence="8">4'-phosphopantetheinyl transferase AcpS</fullName>
    </alternativeName>
</protein>
<dbReference type="NCBIfam" id="TIGR00556">
    <property type="entry name" value="pantethn_trn"/>
    <property type="match status" value="1"/>
</dbReference>
<comment type="cofactor">
    <cofactor evidence="8">
        <name>Mg(2+)</name>
        <dbReference type="ChEBI" id="CHEBI:18420"/>
    </cofactor>
</comment>
<dbReference type="GO" id="GO:0006633">
    <property type="term" value="P:fatty acid biosynthetic process"/>
    <property type="evidence" value="ECO:0007669"/>
    <property type="project" value="UniProtKB-UniRule"/>
</dbReference>
<dbReference type="AlphaFoldDB" id="A0A938BTH9"/>
<evidence type="ECO:0000256" key="6">
    <source>
        <dbReference type="ARBA" id="ARBA00023098"/>
    </source>
</evidence>
<dbReference type="InterPro" id="IPR004568">
    <property type="entry name" value="Ppantetheine-prot_Trfase_dom"/>
</dbReference>
<dbReference type="InterPro" id="IPR037143">
    <property type="entry name" value="4-PPantetheinyl_Trfase_dom_sf"/>
</dbReference>
<comment type="subcellular location">
    <subcellularLocation>
        <location evidence="8">Cytoplasm</location>
    </subcellularLocation>
</comment>
<evidence type="ECO:0000313" key="10">
    <source>
        <dbReference type="EMBL" id="MBM3331632.1"/>
    </source>
</evidence>
<dbReference type="SUPFAM" id="SSF56214">
    <property type="entry name" value="4'-phosphopantetheinyl transferase"/>
    <property type="match status" value="1"/>
</dbReference>
<keyword evidence="2 8" id="KW-0808">Transferase</keyword>
<dbReference type="GO" id="GO:0005737">
    <property type="term" value="C:cytoplasm"/>
    <property type="evidence" value="ECO:0007669"/>
    <property type="project" value="UniProtKB-SubCell"/>
</dbReference>
<organism evidence="10 11">
    <name type="scientific">candidate division WOR-3 bacterium</name>
    <dbReference type="NCBI Taxonomy" id="2052148"/>
    <lineage>
        <taxon>Bacteria</taxon>
        <taxon>Bacteria division WOR-3</taxon>
    </lineage>
</organism>
<evidence type="ECO:0000256" key="7">
    <source>
        <dbReference type="ARBA" id="ARBA00023160"/>
    </source>
</evidence>
<evidence type="ECO:0000256" key="4">
    <source>
        <dbReference type="ARBA" id="ARBA00022832"/>
    </source>
</evidence>
<proteinExistence type="inferred from homology"/>
<dbReference type="Pfam" id="PF01648">
    <property type="entry name" value="ACPS"/>
    <property type="match status" value="1"/>
</dbReference>
<comment type="similarity">
    <text evidence="8">Belongs to the P-Pant transferase superfamily. AcpS family.</text>
</comment>
<comment type="caution">
    <text evidence="10">The sequence shown here is derived from an EMBL/GenBank/DDBJ whole genome shotgun (WGS) entry which is preliminary data.</text>
</comment>
<keyword evidence="6 8" id="KW-0443">Lipid metabolism</keyword>
<comment type="catalytic activity">
    <reaction evidence="8">
        <text>apo-[ACP] + CoA = holo-[ACP] + adenosine 3',5'-bisphosphate + H(+)</text>
        <dbReference type="Rhea" id="RHEA:12068"/>
        <dbReference type="Rhea" id="RHEA-COMP:9685"/>
        <dbReference type="Rhea" id="RHEA-COMP:9690"/>
        <dbReference type="ChEBI" id="CHEBI:15378"/>
        <dbReference type="ChEBI" id="CHEBI:29999"/>
        <dbReference type="ChEBI" id="CHEBI:57287"/>
        <dbReference type="ChEBI" id="CHEBI:58343"/>
        <dbReference type="ChEBI" id="CHEBI:64479"/>
        <dbReference type="EC" id="2.7.8.7"/>
    </reaction>
</comment>
<evidence type="ECO:0000256" key="8">
    <source>
        <dbReference type="HAMAP-Rule" id="MF_00101"/>
    </source>
</evidence>
<reference evidence="10" key="1">
    <citation type="submission" date="2019-03" db="EMBL/GenBank/DDBJ databases">
        <title>Lake Tanganyika Metagenome-Assembled Genomes (MAGs).</title>
        <authorList>
            <person name="Tran P."/>
        </authorList>
    </citation>
    <scope>NUCLEOTIDE SEQUENCE</scope>
    <source>
        <strain evidence="10">K_DeepCast_150m_m2_040</strain>
    </source>
</reference>
<evidence type="ECO:0000256" key="1">
    <source>
        <dbReference type="ARBA" id="ARBA00022516"/>
    </source>
</evidence>
<keyword evidence="8" id="KW-0963">Cytoplasm</keyword>
<name>A0A938BTH9_UNCW3</name>
<evidence type="ECO:0000259" key="9">
    <source>
        <dbReference type="Pfam" id="PF01648"/>
    </source>
</evidence>
<comment type="function">
    <text evidence="8">Transfers the 4'-phosphopantetheine moiety from coenzyme A to a Ser of acyl-carrier-protein.</text>
</comment>
<dbReference type="GO" id="GO:0000287">
    <property type="term" value="F:magnesium ion binding"/>
    <property type="evidence" value="ECO:0007669"/>
    <property type="project" value="UniProtKB-UniRule"/>
</dbReference>
<feature type="binding site" evidence="8">
    <location>
        <position position="58"/>
    </location>
    <ligand>
        <name>Mg(2+)</name>
        <dbReference type="ChEBI" id="CHEBI:18420"/>
    </ligand>
</feature>
<evidence type="ECO:0000256" key="2">
    <source>
        <dbReference type="ARBA" id="ARBA00022679"/>
    </source>
</evidence>
<keyword evidence="7 8" id="KW-0275">Fatty acid biosynthesis</keyword>
<dbReference type="EMBL" id="VGIR01000038">
    <property type="protein sequence ID" value="MBM3331632.1"/>
    <property type="molecule type" value="Genomic_DNA"/>
</dbReference>
<dbReference type="InterPro" id="IPR002582">
    <property type="entry name" value="ACPS"/>
</dbReference>
<keyword evidence="1 8" id="KW-0444">Lipid biosynthesis</keyword>
<evidence type="ECO:0000313" key="11">
    <source>
        <dbReference type="Proteomes" id="UP000779900"/>
    </source>
</evidence>
<dbReference type="InterPro" id="IPR008278">
    <property type="entry name" value="4-PPantetheinyl_Trfase_dom"/>
</dbReference>
<keyword evidence="3 8" id="KW-0479">Metal-binding</keyword>
<keyword evidence="4 8" id="KW-0276">Fatty acid metabolism</keyword>